<accession>A0ABV0MGL4</accession>
<proteinExistence type="predicted"/>
<evidence type="ECO:0000313" key="3">
    <source>
        <dbReference type="Proteomes" id="UP001476798"/>
    </source>
</evidence>
<evidence type="ECO:0000256" key="1">
    <source>
        <dbReference type="SAM" id="Phobius"/>
    </source>
</evidence>
<keyword evidence="1" id="KW-0472">Membrane</keyword>
<feature type="non-terminal residue" evidence="2">
    <location>
        <position position="1"/>
    </location>
</feature>
<gene>
    <name evidence="2" type="ORF">GOODEAATRI_010276</name>
</gene>
<comment type="caution">
    <text evidence="2">The sequence shown here is derived from an EMBL/GenBank/DDBJ whole genome shotgun (WGS) entry which is preliminary data.</text>
</comment>
<keyword evidence="3" id="KW-1185">Reference proteome</keyword>
<keyword evidence="1" id="KW-1133">Transmembrane helix</keyword>
<dbReference type="Proteomes" id="UP001476798">
    <property type="component" value="Unassembled WGS sequence"/>
</dbReference>
<protein>
    <submittedName>
        <fullName evidence="2">Uncharacterized protein</fullName>
    </submittedName>
</protein>
<dbReference type="EMBL" id="JAHRIO010000596">
    <property type="protein sequence ID" value="MEQ2158243.1"/>
    <property type="molecule type" value="Genomic_DNA"/>
</dbReference>
<reference evidence="2 3" key="1">
    <citation type="submission" date="2021-06" db="EMBL/GenBank/DDBJ databases">
        <authorList>
            <person name="Palmer J.M."/>
        </authorList>
    </citation>
    <scope>NUCLEOTIDE SEQUENCE [LARGE SCALE GENOMIC DNA]</scope>
    <source>
        <strain evidence="2 3">GA_2019</strain>
        <tissue evidence="2">Muscle</tissue>
    </source>
</reference>
<feature type="transmembrane region" description="Helical" evidence="1">
    <location>
        <begin position="158"/>
        <end position="177"/>
    </location>
</feature>
<organism evidence="2 3">
    <name type="scientific">Goodea atripinnis</name>
    <dbReference type="NCBI Taxonomy" id="208336"/>
    <lineage>
        <taxon>Eukaryota</taxon>
        <taxon>Metazoa</taxon>
        <taxon>Chordata</taxon>
        <taxon>Craniata</taxon>
        <taxon>Vertebrata</taxon>
        <taxon>Euteleostomi</taxon>
        <taxon>Actinopterygii</taxon>
        <taxon>Neopterygii</taxon>
        <taxon>Teleostei</taxon>
        <taxon>Neoteleostei</taxon>
        <taxon>Acanthomorphata</taxon>
        <taxon>Ovalentaria</taxon>
        <taxon>Atherinomorphae</taxon>
        <taxon>Cyprinodontiformes</taxon>
        <taxon>Goodeidae</taxon>
        <taxon>Goodea</taxon>
    </lineage>
</organism>
<feature type="transmembrane region" description="Helical" evidence="1">
    <location>
        <begin position="206"/>
        <end position="225"/>
    </location>
</feature>
<name>A0ABV0MGL4_9TELE</name>
<sequence>VVYLHANNISQVGVDAFCPRGFGMKRTYYNGISLFDNPVNYWEVQPATFRCVNDPKGEIFSQWWDTGQDECAAFERITSASGSVLNGSGLRIVGGSRGLDLTCRRDVLVSPQELQNMDEAWHDVTSNFMDSYCGLPPEIWTTIFPSSPSVSPHSFHTIYSALLIQLLFAFPLISLVLPSTSSTWNFFKVFFMMACFGRSLDSPCTLALLVGFQFAFVLYFSLGGFRGLVSVLVHTTEPEFDYSRPHDVYTNLSHLGVPPPPPRNSGSGLPASGQPLRDCPIPSPLLGERGVLNVFC</sequence>
<keyword evidence="1" id="KW-0812">Transmembrane</keyword>
<evidence type="ECO:0000313" key="2">
    <source>
        <dbReference type="EMBL" id="MEQ2158243.1"/>
    </source>
</evidence>